<protein>
    <submittedName>
        <fullName evidence="2">TPM domain-containing protein</fullName>
    </submittedName>
</protein>
<dbReference type="PANTHER" id="PTHR30373">
    <property type="entry name" value="UPF0603 PROTEIN YGCG"/>
    <property type="match status" value="1"/>
</dbReference>
<accession>A0A7C1BGN2</accession>
<dbReference type="AlphaFoldDB" id="A0A7C1BGN2"/>
<dbReference type="EMBL" id="DRBW01000101">
    <property type="protein sequence ID" value="HDM90092.1"/>
    <property type="molecule type" value="Genomic_DNA"/>
</dbReference>
<evidence type="ECO:0000259" key="1">
    <source>
        <dbReference type="Pfam" id="PF04536"/>
    </source>
</evidence>
<organism evidence="2">
    <name type="scientific">candidate division WOR-3 bacterium</name>
    <dbReference type="NCBI Taxonomy" id="2052148"/>
    <lineage>
        <taxon>Bacteria</taxon>
        <taxon>Bacteria division WOR-3</taxon>
    </lineage>
</organism>
<dbReference type="InterPro" id="IPR007621">
    <property type="entry name" value="TPM_dom"/>
</dbReference>
<evidence type="ECO:0000313" key="2">
    <source>
        <dbReference type="EMBL" id="HDM90092.1"/>
    </source>
</evidence>
<dbReference type="Gene3D" id="3.10.310.50">
    <property type="match status" value="1"/>
</dbReference>
<comment type="caution">
    <text evidence="2">The sequence shown here is derived from an EMBL/GenBank/DDBJ whole genome shotgun (WGS) entry which is preliminary data.</text>
</comment>
<name>A0A7C1BGN2_UNCW3</name>
<reference evidence="2" key="1">
    <citation type="journal article" date="2020" name="mSystems">
        <title>Genome- and Community-Level Interaction Insights into Carbon Utilization and Element Cycling Functions of Hydrothermarchaeota in Hydrothermal Sediment.</title>
        <authorList>
            <person name="Zhou Z."/>
            <person name="Liu Y."/>
            <person name="Xu W."/>
            <person name="Pan J."/>
            <person name="Luo Z.H."/>
            <person name="Li M."/>
        </authorList>
    </citation>
    <scope>NUCLEOTIDE SEQUENCE [LARGE SCALE GENOMIC DNA]</scope>
    <source>
        <strain evidence="2">HyVt-237</strain>
    </source>
</reference>
<feature type="domain" description="TPM" evidence="1">
    <location>
        <begin position="23"/>
        <end position="147"/>
    </location>
</feature>
<gene>
    <name evidence="2" type="ORF">ENG67_02660</name>
</gene>
<proteinExistence type="predicted"/>
<dbReference type="Pfam" id="PF04536">
    <property type="entry name" value="TPM_phosphatase"/>
    <property type="match status" value="1"/>
</dbReference>
<feature type="non-terminal residue" evidence="2">
    <location>
        <position position="190"/>
    </location>
</feature>
<sequence length="190" mass="21312">MIAALRSLFLILYLQLPNPVGYVNDFAGIIDPQWESKIEAVIQEVKDKTGAEIAVVTVNSIEPYGTIEEYAVKLFEKWGIGEEEKDNGVLVVVALDIRKVRIEVGYGLEGAIPDGFAGEIIRKTIVPFFRKGSYGEGLYYGVLRLARRIAGEYNVELEGTKGVKVPGEEPGVDKWQLIKFLIFLFFFFPF</sequence>
<dbReference type="Proteomes" id="UP000885931">
    <property type="component" value="Unassembled WGS sequence"/>
</dbReference>
<dbReference type="PANTHER" id="PTHR30373:SF2">
    <property type="entry name" value="UPF0603 PROTEIN YGCG"/>
    <property type="match status" value="1"/>
</dbReference>